<evidence type="ECO:0000256" key="6">
    <source>
        <dbReference type="ARBA" id="ARBA00012180"/>
    </source>
</evidence>
<keyword evidence="12 14" id="KW-0378">Hydrolase</keyword>
<comment type="function">
    <text evidence="3 14 16">Endonuclease that specifically degrades the RNA of RNA-DNA hybrids.</text>
</comment>
<sequence>MSLFFVYITDKQRKGRLFMKDVLTIQQIRAHLQEGTYSEEMLSSWQEDHRTGVQKLMDTHKRKQVKEQELREQYDHMCSFENAYYAKGKQYIAGIDEAGRGPLAGPVVAAAVILPRDAYIAGLNDSKQLSEAKREALYEQIINTCIAYGVGIVTSQRIDEINIYQAAKQAMLEAVDELECQPDHVLVDAMPLSELTCTYESLIKGDQRSVSIAAASIIAKVTRDRMMKEADTAYPGYGFKDHMGYGTKQHLEALRKQGITPLHRLSFAPVKDLSRV</sequence>
<evidence type="ECO:0000256" key="14">
    <source>
        <dbReference type="HAMAP-Rule" id="MF_00052"/>
    </source>
</evidence>
<dbReference type="GO" id="GO:0030145">
    <property type="term" value="F:manganese ion binding"/>
    <property type="evidence" value="ECO:0007669"/>
    <property type="project" value="UniProtKB-UniRule"/>
</dbReference>
<keyword evidence="9 14" id="KW-0540">Nuclease</keyword>
<comment type="similarity">
    <text evidence="5 14 16">Belongs to the RNase HII family.</text>
</comment>
<evidence type="ECO:0000259" key="17">
    <source>
        <dbReference type="PROSITE" id="PS51975"/>
    </source>
</evidence>
<feature type="binding site" evidence="14 15">
    <location>
        <position position="188"/>
    </location>
    <ligand>
        <name>a divalent metal cation</name>
        <dbReference type="ChEBI" id="CHEBI:60240"/>
    </ligand>
</feature>
<evidence type="ECO:0000256" key="10">
    <source>
        <dbReference type="ARBA" id="ARBA00022723"/>
    </source>
</evidence>
<dbReference type="GO" id="GO:0006298">
    <property type="term" value="P:mismatch repair"/>
    <property type="evidence" value="ECO:0007669"/>
    <property type="project" value="TreeGrafter"/>
</dbReference>
<evidence type="ECO:0000256" key="1">
    <source>
        <dbReference type="ARBA" id="ARBA00000077"/>
    </source>
</evidence>
<dbReference type="GO" id="GO:0005737">
    <property type="term" value="C:cytoplasm"/>
    <property type="evidence" value="ECO:0007669"/>
    <property type="project" value="UniProtKB-SubCell"/>
</dbReference>
<name>A0A268AAD4_9BACI</name>
<dbReference type="FunFam" id="3.30.420.10:FF:000006">
    <property type="entry name" value="Ribonuclease HII"/>
    <property type="match status" value="1"/>
</dbReference>
<dbReference type="GO" id="GO:0004523">
    <property type="term" value="F:RNA-DNA hybrid ribonuclease activity"/>
    <property type="evidence" value="ECO:0007669"/>
    <property type="project" value="UniProtKB-UniRule"/>
</dbReference>
<evidence type="ECO:0000256" key="15">
    <source>
        <dbReference type="PROSITE-ProRule" id="PRU01319"/>
    </source>
</evidence>
<evidence type="ECO:0000256" key="2">
    <source>
        <dbReference type="ARBA" id="ARBA00001946"/>
    </source>
</evidence>
<evidence type="ECO:0000256" key="16">
    <source>
        <dbReference type="RuleBase" id="RU003515"/>
    </source>
</evidence>
<evidence type="ECO:0000256" key="8">
    <source>
        <dbReference type="ARBA" id="ARBA00022490"/>
    </source>
</evidence>
<feature type="binding site" evidence="14 15">
    <location>
        <position position="96"/>
    </location>
    <ligand>
        <name>a divalent metal cation</name>
        <dbReference type="ChEBI" id="CHEBI:60240"/>
    </ligand>
</feature>
<evidence type="ECO:0000256" key="13">
    <source>
        <dbReference type="ARBA" id="ARBA00023211"/>
    </source>
</evidence>
<comment type="caution">
    <text evidence="18">The sequence shown here is derived from an EMBL/GenBank/DDBJ whole genome shotgun (WGS) entry which is preliminary data.</text>
</comment>
<evidence type="ECO:0000256" key="5">
    <source>
        <dbReference type="ARBA" id="ARBA00007383"/>
    </source>
</evidence>
<dbReference type="InterPro" id="IPR024567">
    <property type="entry name" value="RNase_HII/HIII_dom"/>
</dbReference>
<dbReference type="OrthoDB" id="9803420at2"/>
<dbReference type="InterPro" id="IPR036397">
    <property type="entry name" value="RNaseH_sf"/>
</dbReference>
<dbReference type="Proteomes" id="UP000216013">
    <property type="component" value="Unassembled WGS sequence"/>
</dbReference>
<dbReference type="InterPro" id="IPR001352">
    <property type="entry name" value="RNase_HII/HIII"/>
</dbReference>
<dbReference type="GO" id="GO:0032299">
    <property type="term" value="C:ribonuclease H2 complex"/>
    <property type="evidence" value="ECO:0007669"/>
    <property type="project" value="TreeGrafter"/>
</dbReference>
<keyword evidence="11 14" id="KW-0255">Endonuclease</keyword>
<dbReference type="GO" id="GO:0043137">
    <property type="term" value="P:DNA replication, removal of RNA primer"/>
    <property type="evidence" value="ECO:0007669"/>
    <property type="project" value="TreeGrafter"/>
</dbReference>
<evidence type="ECO:0000313" key="18">
    <source>
        <dbReference type="EMBL" id="PAD21084.1"/>
    </source>
</evidence>
<dbReference type="PROSITE" id="PS51975">
    <property type="entry name" value="RNASE_H_2"/>
    <property type="match status" value="1"/>
</dbReference>
<evidence type="ECO:0000256" key="9">
    <source>
        <dbReference type="ARBA" id="ARBA00022722"/>
    </source>
</evidence>
<gene>
    <name evidence="14" type="primary">rnhB</name>
    <name evidence="18" type="ORF">CHH64_11080</name>
</gene>
<dbReference type="EC" id="3.1.26.4" evidence="6 14"/>
<dbReference type="PANTHER" id="PTHR10954:SF18">
    <property type="entry name" value="RIBONUCLEASE HII"/>
    <property type="match status" value="1"/>
</dbReference>
<dbReference type="Pfam" id="PF01351">
    <property type="entry name" value="RNase_HII"/>
    <property type="match status" value="1"/>
</dbReference>
<dbReference type="AlphaFoldDB" id="A0A268AAD4"/>
<feature type="binding site" evidence="14 15">
    <location>
        <position position="97"/>
    </location>
    <ligand>
        <name>a divalent metal cation</name>
        <dbReference type="ChEBI" id="CHEBI:60240"/>
    </ligand>
</feature>
<dbReference type="EMBL" id="NPBV01000018">
    <property type="protein sequence ID" value="PAD21084.1"/>
    <property type="molecule type" value="Genomic_DNA"/>
</dbReference>
<comment type="subcellular location">
    <subcellularLocation>
        <location evidence="4 14">Cytoplasm</location>
    </subcellularLocation>
</comment>
<comment type="cofactor">
    <cofactor evidence="14 15">
        <name>Mn(2+)</name>
        <dbReference type="ChEBI" id="CHEBI:29035"/>
    </cofactor>
    <cofactor evidence="14 15">
        <name>Mg(2+)</name>
        <dbReference type="ChEBI" id="CHEBI:18420"/>
    </cofactor>
    <text evidence="14 15">Manganese or magnesium. Binds 1 divalent metal ion per monomer in the absence of substrate. May bind a second metal ion after substrate binding.</text>
</comment>
<dbReference type="CDD" id="cd07182">
    <property type="entry name" value="RNase_HII_bacteria_HII_like"/>
    <property type="match status" value="1"/>
</dbReference>
<protein>
    <recommendedName>
        <fullName evidence="7 14">Ribonuclease HII</fullName>
        <shortName evidence="14">RNase HII</shortName>
        <ecNumber evidence="6 14">3.1.26.4</ecNumber>
    </recommendedName>
</protein>
<proteinExistence type="inferred from homology"/>
<dbReference type="InterPro" id="IPR012337">
    <property type="entry name" value="RNaseH-like_sf"/>
</dbReference>
<dbReference type="PANTHER" id="PTHR10954">
    <property type="entry name" value="RIBONUCLEASE H2 SUBUNIT A"/>
    <property type="match status" value="1"/>
</dbReference>
<dbReference type="Gene3D" id="3.30.420.10">
    <property type="entry name" value="Ribonuclease H-like superfamily/Ribonuclease H"/>
    <property type="match status" value="1"/>
</dbReference>
<evidence type="ECO:0000256" key="3">
    <source>
        <dbReference type="ARBA" id="ARBA00004065"/>
    </source>
</evidence>
<dbReference type="NCBIfam" id="NF000595">
    <property type="entry name" value="PRK00015.1-3"/>
    <property type="match status" value="1"/>
</dbReference>
<keyword evidence="13 14" id="KW-0464">Manganese</keyword>
<evidence type="ECO:0000313" key="19">
    <source>
        <dbReference type="Proteomes" id="UP000216013"/>
    </source>
</evidence>
<keyword evidence="10 14" id="KW-0479">Metal-binding</keyword>
<dbReference type="NCBIfam" id="NF000594">
    <property type="entry name" value="PRK00015.1-1"/>
    <property type="match status" value="1"/>
</dbReference>
<comment type="cofactor">
    <cofactor evidence="2">
        <name>Mg(2+)</name>
        <dbReference type="ChEBI" id="CHEBI:18420"/>
    </cofactor>
</comment>
<comment type="catalytic activity">
    <reaction evidence="1 14 15 16">
        <text>Endonucleolytic cleavage to 5'-phosphomonoester.</text>
        <dbReference type="EC" id="3.1.26.4"/>
    </reaction>
</comment>
<dbReference type="GO" id="GO:0003723">
    <property type="term" value="F:RNA binding"/>
    <property type="evidence" value="ECO:0007669"/>
    <property type="project" value="UniProtKB-UniRule"/>
</dbReference>
<evidence type="ECO:0000256" key="11">
    <source>
        <dbReference type="ARBA" id="ARBA00022759"/>
    </source>
</evidence>
<keyword evidence="8 14" id="KW-0963">Cytoplasm</keyword>
<feature type="domain" description="RNase H type-2" evidence="17">
    <location>
        <begin position="90"/>
        <end position="276"/>
    </location>
</feature>
<dbReference type="HAMAP" id="MF_00052_B">
    <property type="entry name" value="RNase_HII_B"/>
    <property type="match status" value="1"/>
</dbReference>
<evidence type="ECO:0000256" key="4">
    <source>
        <dbReference type="ARBA" id="ARBA00004496"/>
    </source>
</evidence>
<organism evidence="18 19">
    <name type="scientific">Terribacillus saccharophilus</name>
    <dbReference type="NCBI Taxonomy" id="361277"/>
    <lineage>
        <taxon>Bacteria</taxon>
        <taxon>Bacillati</taxon>
        <taxon>Bacillota</taxon>
        <taxon>Bacilli</taxon>
        <taxon>Bacillales</taxon>
        <taxon>Bacillaceae</taxon>
        <taxon>Terribacillus</taxon>
    </lineage>
</organism>
<accession>A0A268AAD4</accession>
<dbReference type="SUPFAM" id="SSF53098">
    <property type="entry name" value="Ribonuclease H-like"/>
    <property type="match status" value="1"/>
</dbReference>
<dbReference type="InterPro" id="IPR022898">
    <property type="entry name" value="RNase_HII"/>
</dbReference>
<evidence type="ECO:0000256" key="12">
    <source>
        <dbReference type="ARBA" id="ARBA00022801"/>
    </source>
</evidence>
<evidence type="ECO:0000256" key="7">
    <source>
        <dbReference type="ARBA" id="ARBA00019179"/>
    </source>
</evidence>
<reference evidence="18 19" key="1">
    <citation type="submission" date="2017-07" db="EMBL/GenBank/DDBJ databases">
        <title>Isolation and whole genome analysis of endospore-forming bacteria from heroin.</title>
        <authorList>
            <person name="Kalinowski J."/>
            <person name="Ahrens B."/>
            <person name="Al-Dilaimi A."/>
            <person name="Winkler A."/>
            <person name="Wibberg D."/>
            <person name="Schleenbecker U."/>
            <person name="Ruckert C."/>
            <person name="Wolfel R."/>
            <person name="Grass G."/>
        </authorList>
    </citation>
    <scope>NUCLEOTIDE SEQUENCE [LARGE SCALE GENOMIC DNA]</scope>
    <source>
        <strain evidence="18 19">7528</strain>
    </source>
</reference>